<organism evidence="2 3">
    <name type="scientific">Streptomyces litchfieldiae</name>
    <dbReference type="NCBI Taxonomy" id="3075543"/>
    <lineage>
        <taxon>Bacteria</taxon>
        <taxon>Bacillati</taxon>
        <taxon>Actinomycetota</taxon>
        <taxon>Actinomycetes</taxon>
        <taxon>Kitasatosporales</taxon>
        <taxon>Streptomycetaceae</taxon>
        <taxon>Streptomyces</taxon>
    </lineage>
</organism>
<dbReference type="EMBL" id="JAVREL010000008">
    <property type="protein sequence ID" value="MDT0344032.1"/>
    <property type="molecule type" value="Genomic_DNA"/>
</dbReference>
<dbReference type="Proteomes" id="UP001183246">
    <property type="component" value="Unassembled WGS sequence"/>
</dbReference>
<protein>
    <submittedName>
        <fullName evidence="2">Uncharacterized protein</fullName>
    </submittedName>
</protein>
<keyword evidence="3" id="KW-1185">Reference proteome</keyword>
<comment type="caution">
    <text evidence="2">The sequence shown here is derived from an EMBL/GenBank/DDBJ whole genome shotgun (WGS) entry which is preliminary data.</text>
</comment>
<evidence type="ECO:0000313" key="2">
    <source>
        <dbReference type="EMBL" id="MDT0344032.1"/>
    </source>
</evidence>
<name>A0ABU2MQX7_9ACTN</name>
<sequence>MQRPCIRTFGRAPGTLPAGARPDFSAVPRALPRRAGTGGGG</sequence>
<accession>A0ABU2MQX7</accession>
<dbReference type="RefSeq" id="WP_311705166.1">
    <property type="nucleotide sequence ID" value="NZ_JAVREL010000008.1"/>
</dbReference>
<evidence type="ECO:0000256" key="1">
    <source>
        <dbReference type="SAM" id="MobiDB-lite"/>
    </source>
</evidence>
<reference evidence="3" key="1">
    <citation type="submission" date="2023-07" db="EMBL/GenBank/DDBJ databases">
        <title>30 novel species of actinomycetes from the DSMZ collection.</title>
        <authorList>
            <person name="Nouioui I."/>
        </authorList>
    </citation>
    <scope>NUCLEOTIDE SEQUENCE [LARGE SCALE GENOMIC DNA]</scope>
    <source>
        <strain evidence="3">DSM 44938</strain>
    </source>
</reference>
<feature type="region of interest" description="Disordered" evidence="1">
    <location>
        <begin position="1"/>
        <end position="41"/>
    </location>
</feature>
<evidence type="ECO:0000313" key="3">
    <source>
        <dbReference type="Proteomes" id="UP001183246"/>
    </source>
</evidence>
<gene>
    <name evidence="2" type="ORF">RM590_15605</name>
</gene>
<proteinExistence type="predicted"/>